<protein>
    <recommendedName>
        <fullName evidence="2">RNase P subunit p30</fullName>
    </recommendedName>
</protein>
<evidence type="ECO:0008006" key="2">
    <source>
        <dbReference type="Google" id="ProtNLM"/>
    </source>
</evidence>
<dbReference type="Gene3D" id="3.20.20.140">
    <property type="entry name" value="Metal-dependent hydrolases"/>
    <property type="match status" value="1"/>
</dbReference>
<dbReference type="AlphaFoldDB" id="A0A7J3ZLA2"/>
<dbReference type="SUPFAM" id="SSF89550">
    <property type="entry name" value="PHP domain-like"/>
    <property type="match status" value="1"/>
</dbReference>
<gene>
    <name evidence="1" type="ORF">ENM78_05480</name>
</gene>
<sequence length="208" mass="23645">MWVDIYVNPDSVEELVKMLKLYRRMGYSAIGVDRAFLKRHKKSIASLGEEVLGATKVRLLPTAYIKCKGEREAKALVRKAFDSGCLIIGSALDLSAFRFFSRDSRVRVVELKPKFTMNVDRNEALLLKTGSSALGINLSYLLRSPAMMSWLSTAISRVLKYSISLVLYSGAKRWNELWHPRQVYSLFESLGFHGRQGLLALRPFFMSK</sequence>
<evidence type="ECO:0000313" key="1">
    <source>
        <dbReference type="EMBL" id="HHQ80881.1"/>
    </source>
</evidence>
<accession>A0A7J3ZLA2</accession>
<name>A0A7J3ZLA2_9CREN</name>
<organism evidence="1">
    <name type="scientific">Fervidicoccus fontis</name>
    <dbReference type="NCBI Taxonomy" id="683846"/>
    <lineage>
        <taxon>Archaea</taxon>
        <taxon>Thermoproteota</taxon>
        <taxon>Thermoprotei</taxon>
        <taxon>Fervidicoccales</taxon>
        <taxon>Fervidicoccaceae</taxon>
        <taxon>Fervidicoccus</taxon>
    </lineage>
</organism>
<comment type="caution">
    <text evidence="1">The sequence shown here is derived from an EMBL/GenBank/DDBJ whole genome shotgun (WGS) entry which is preliminary data.</text>
</comment>
<reference evidence="1" key="1">
    <citation type="journal article" date="2020" name="mSystems">
        <title>Genome- and Community-Level Interaction Insights into Carbon Utilization and Element Cycling Functions of Hydrothermarchaeota in Hydrothermal Sediment.</title>
        <authorList>
            <person name="Zhou Z."/>
            <person name="Liu Y."/>
            <person name="Xu W."/>
            <person name="Pan J."/>
            <person name="Luo Z.H."/>
            <person name="Li M."/>
        </authorList>
    </citation>
    <scope>NUCLEOTIDE SEQUENCE [LARGE SCALE GENOMIC DNA]</scope>
    <source>
        <strain evidence="1">SpSt-1116</strain>
    </source>
</reference>
<proteinExistence type="predicted"/>
<dbReference type="EMBL" id="DRZC01000076">
    <property type="protein sequence ID" value="HHQ80881.1"/>
    <property type="molecule type" value="Genomic_DNA"/>
</dbReference>
<dbReference type="InterPro" id="IPR016195">
    <property type="entry name" value="Pol/histidinol_Pase-like"/>
</dbReference>